<dbReference type="InterPro" id="IPR007867">
    <property type="entry name" value="GMC_OxRtase_C"/>
</dbReference>
<proteinExistence type="predicted"/>
<sequence length="97" mass="10876">NPNEHPIIDPNFLSHPDDMKVLLEGIEKTLKMTTETKAFKNIGARLTNSSFPGCEKFVHLSAEYWDCYARNFCHTMYHPSGTCRMGRSSGDPGAVVD</sequence>
<gene>
    <name evidence="2" type="ORF">AFUS01_LOCUS1758</name>
</gene>
<accession>A0A8J2NS71</accession>
<keyword evidence="3" id="KW-1185">Reference proteome</keyword>
<feature type="non-terminal residue" evidence="2">
    <location>
        <position position="1"/>
    </location>
</feature>
<dbReference type="EMBL" id="CAJVCH010009837">
    <property type="protein sequence ID" value="CAG7667407.1"/>
    <property type="molecule type" value="Genomic_DNA"/>
</dbReference>
<dbReference type="PANTHER" id="PTHR11552:SF227">
    <property type="entry name" value="GLUCOSE DEHYDROGENASE [FAD, QUINONE]-LIKE PROTEIN"/>
    <property type="match status" value="1"/>
</dbReference>
<dbReference type="Pfam" id="PF05199">
    <property type="entry name" value="GMC_oxred_C"/>
    <property type="match status" value="1"/>
</dbReference>
<name>A0A8J2NS71_9HEXA</name>
<dbReference type="GO" id="GO:0016614">
    <property type="term" value="F:oxidoreductase activity, acting on CH-OH group of donors"/>
    <property type="evidence" value="ECO:0007669"/>
    <property type="project" value="InterPro"/>
</dbReference>
<evidence type="ECO:0000313" key="3">
    <source>
        <dbReference type="Proteomes" id="UP000708208"/>
    </source>
</evidence>
<dbReference type="Proteomes" id="UP000708208">
    <property type="component" value="Unassembled WGS sequence"/>
</dbReference>
<dbReference type="AlphaFoldDB" id="A0A8J2NS71"/>
<feature type="domain" description="Glucose-methanol-choline oxidoreductase C-terminal" evidence="1">
    <location>
        <begin position="1"/>
        <end position="97"/>
    </location>
</feature>
<dbReference type="PANTHER" id="PTHR11552">
    <property type="entry name" value="GLUCOSE-METHANOL-CHOLINE GMC OXIDOREDUCTASE"/>
    <property type="match status" value="1"/>
</dbReference>
<evidence type="ECO:0000313" key="2">
    <source>
        <dbReference type="EMBL" id="CAG7667407.1"/>
    </source>
</evidence>
<reference evidence="2" key="1">
    <citation type="submission" date="2021-06" db="EMBL/GenBank/DDBJ databases">
        <authorList>
            <person name="Hodson N. C."/>
            <person name="Mongue J. A."/>
            <person name="Jaron S. K."/>
        </authorList>
    </citation>
    <scope>NUCLEOTIDE SEQUENCE</scope>
</reference>
<organism evidence="2 3">
    <name type="scientific">Allacma fusca</name>
    <dbReference type="NCBI Taxonomy" id="39272"/>
    <lineage>
        <taxon>Eukaryota</taxon>
        <taxon>Metazoa</taxon>
        <taxon>Ecdysozoa</taxon>
        <taxon>Arthropoda</taxon>
        <taxon>Hexapoda</taxon>
        <taxon>Collembola</taxon>
        <taxon>Symphypleona</taxon>
        <taxon>Sminthuridae</taxon>
        <taxon>Allacma</taxon>
    </lineage>
</organism>
<dbReference type="GO" id="GO:0050660">
    <property type="term" value="F:flavin adenine dinucleotide binding"/>
    <property type="evidence" value="ECO:0007669"/>
    <property type="project" value="InterPro"/>
</dbReference>
<dbReference type="OrthoDB" id="269227at2759"/>
<feature type="non-terminal residue" evidence="2">
    <location>
        <position position="97"/>
    </location>
</feature>
<protein>
    <recommendedName>
        <fullName evidence="1">Glucose-methanol-choline oxidoreductase C-terminal domain-containing protein</fullName>
    </recommendedName>
</protein>
<evidence type="ECO:0000259" key="1">
    <source>
        <dbReference type="Pfam" id="PF05199"/>
    </source>
</evidence>
<dbReference type="InterPro" id="IPR012132">
    <property type="entry name" value="GMC_OxRdtase"/>
</dbReference>
<comment type="caution">
    <text evidence="2">The sequence shown here is derived from an EMBL/GenBank/DDBJ whole genome shotgun (WGS) entry which is preliminary data.</text>
</comment>